<dbReference type="Gene3D" id="3.40.50.80">
    <property type="entry name" value="Nucleotide-binding domain of ferredoxin-NADP reductase (FNR) module"/>
    <property type="match status" value="1"/>
</dbReference>
<dbReference type="Pfam" id="PF00111">
    <property type="entry name" value="Fer2"/>
    <property type="match status" value="1"/>
</dbReference>
<protein>
    <recommendedName>
        <fullName evidence="7">Na(+)-translocating NADH-quinone reductase subunit F</fullName>
        <ecNumber evidence="6">7.2.1.1</ecNumber>
    </recommendedName>
    <alternativeName>
        <fullName evidence="25">NQR complex subunit F</fullName>
    </alternativeName>
    <alternativeName>
        <fullName evidence="24">NQR-1 subunit F</fullName>
    </alternativeName>
</protein>
<evidence type="ECO:0000259" key="28">
    <source>
        <dbReference type="PROSITE" id="PS51085"/>
    </source>
</evidence>
<keyword evidence="18" id="KW-0520">NAD</keyword>
<evidence type="ECO:0000259" key="29">
    <source>
        <dbReference type="PROSITE" id="PS51384"/>
    </source>
</evidence>
<keyword evidence="23" id="KW-0739">Sodium transport</keyword>
<evidence type="ECO:0000256" key="25">
    <source>
        <dbReference type="ARBA" id="ARBA00030787"/>
    </source>
</evidence>
<dbReference type="SUPFAM" id="SSF52343">
    <property type="entry name" value="Ferredoxin reductase-like, C-terminal NADP-linked domain"/>
    <property type="match status" value="1"/>
</dbReference>
<evidence type="ECO:0000256" key="8">
    <source>
        <dbReference type="ARBA" id="ARBA00022448"/>
    </source>
</evidence>
<dbReference type="Pfam" id="PF00175">
    <property type="entry name" value="NAD_binding_1"/>
    <property type="match status" value="1"/>
</dbReference>
<evidence type="ECO:0000256" key="19">
    <source>
        <dbReference type="ARBA" id="ARBA00023053"/>
    </source>
</evidence>
<dbReference type="InterPro" id="IPR036010">
    <property type="entry name" value="2Fe-2S_ferredoxin-like_sf"/>
</dbReference>
<comment type="catalytic activity">
    <reaction evidence="26">
        <text>a ubiquinone + n Na(+)(in) + NADH + H(+) = a ubiquinol + n Na(+)(out) + NAD(+)</text>
        <dbReference type="Rhea" id="RHEA:47748"/>
        <dbReference type="Rhea" id="RHEA-COMP:9565"/>
        <dbReference type="Rhea" id="RHEA-COMP:9566"/>
        <dbReference type="ChEBI" id="CHEBI:15378"/>
        <dbReference type="ChEBI" id="CHEBI:16389"/>
        <dbReference type="ChEBI" id="CHEBI:17976"/>
        <dbReference type="ChEBI" id="CHEBI:29101"/>
        <dbReference type="ChEBI" id="CHEBI:57540"/>
        <dbReference type="ChEBI" id="CHEBI:57945"/>
        <dbReference type="EC" id="7.2.1.1"/>
    </reaction>
</comment>
<proteinExistence type="inferred from homology"/>
<dbReference type="GO" id="GO:0046872">
    <property type="term" value="F:metal ion binding"/>
    <property type="evidence" value="ECO:0007669"/>
    <property type="project" value="UniProtKB-KW"/>
</dbReference>
<dbReference type="Gene3D" id="2.40.30.10">
    <property type="entry name" value="Translation factors"/>
    <property type="match status" value="1"/>
</dbReference>
<evidence type="ECO:0000256" key="4">
    <source>
        <dbReference type="ARBA" id="ARBA00005570"/>
    </source>
</evidence>
<dbReference type="SUPFAM" id="SSF54292">
    <property type="entry name" value="2Fe-2S ferredoxin-like"/>
    <property type="match status" value="1"/>
</dbReference>
<keyword evidence="17" id="KW-0411">Iron-sulfur</keyword>
<evidence type="ECO:0000256" key="13">
    <source>
        <dbReference type="ARBA" id="ARBA00022723"/>
    </source>
</evidence>
<keyword evidence="12" id="KW-0001">2Fe-2S</keyword>
<evidence type="ECO:0000256" key="15">
    <source>
        <dbReference type="ARBA" id="ARBA00022967"/>
    </source>
</evidence>
<evidence type="ECO:0000256" key="21">
    <source>
        <dbReference type="ARBA" id="ARBA00023075"/>
    </source>
</evidence>
<keyword evidence="22 27" id="KW-0472">Membrane</keyword>
<evidence type="ECO:0000256" key="26">
    <source>
        <dbReference type="ARBA" id="ARBA00048891"/>
    </source>
</evidence>
<keyword evidence="11" id="KW-0285">Flavoprotein</keyword>
<accession>A0A5J4RJR2</accession>
<keyword evidence="8" id="KW-0813">Transport</keyword>
<comment type="similarity">
    <text evidence="4">Belongs to the NqrF family.</text>
</comment>
<evidence type="ECO:0000256" key="22">
    <source>
        <dbReference type="ARBA" id="ARBA00023136"/>
    </source>
</evidence>
<dbReference type="AlphaFoldDB" id="A0A5J4RJR2"/>
<dbReference type="InterPro" id="IPR039261">
    <property type="entry name" value="FNR_nucleotide-bd"/>
</dbReference>
<evidence type="ECO:0000256" key="14">
    <source>
        <dbReference type="ARBA" id="ARBA00022827"/>
    </source>
</evidence>
<sequence>MTSLILSSIGVFLGVILLLVIILLVAKNYLSPSEKVKITINGEKDVEVETGSNLLSTLAVNKIFLPSACGGSGSCAQCRCQVESGAGEILPTEKVHFSRREQQANWRLGCQVKVRQDLAIKVPESVLGVKKWECEVVSNHNVATFIKEFVVRLPKGEHLNFISGGYIQIDIPKYDIKYSDYDIEERFRGDWDKFKMWNLTCKNTEETIRAYSMANYPAEGDIVMLNVRIATPPFDRQHGGFMKVPPGISSSYIFSLRQGDKVMVSGPYGEFHPLLNTEREMLYIGGGAGMAPLRSHILHLLKTLKITDRKISYWYGARSKNEIFYEEDFRKLEKIFPNFSFHIALSDPLPEDKWTGPVGFIHNVIFNNYLKNHEVPEDIEYYMCGPGPMAKAVEKMLYDLGVPRNMLMFDDFGG</sequence>
<dbReference type="GO" id="GO:0016655">
    <property type="term" value="F:oxidoreductase activity, acting on NAD(P)H, quinone or similar compound as acceptor"/>
    <property type="evidence" value="ECO:0007669"/>
    <property type="project" value="InterPro"/>
</dbReference>
<evidence type="ECO:0000256" key="1">
    <source>
        <dbReference type="ARBA" id="ARBA00001974"/>
    </source>
</evidence>
<keyword evidence="9" id="KW-1003">Cell membrane</keyword>
<evidence type="ECO:0000256" key="18">
    <source>
        <dbReference type="ARBA" id="ARBA00023027"/>
    </source>
</evidence>
<evidence type="ECO:0000313" key="30">
    <source>
        <dbReference type="EMBL" id="KAA6333784.1"/>
    </source>
</evidence>
<dbReference type="InterPro" id="IPR012675">
    <property type="entry name" value="Beta-grasp_dom_sf"/>
</dbReference>
<dbReference type="PANTHER" id="PTHR43644">
    <property type="entry name" value="NA(+)-TRANSLOCATING NADH-QUINONE REDUCTASE SUBUNIT"/>
    <property type="match status" value="1"/>
</dbReference>
<dbReference type="EMBL" id="SNRY01001071">
    <property type="protein sequence ID" value="KAA6333784.1"/>
    <property type="molecule type" value="Genomic_DNA"/>
</dbReference>
<reference evidence="30" key="1">
    <citation type="submission" date="2019-03" db="EMBL/GenBank/DDBJ databases">
        <title>Single cell metagenomics reveals metabolic interactions within the superorganism composed of flagellate Streblomastix strix and complex community of Bacteroidetes bacteria on its surface.</title>
        <authorList>
            <person name="Treitli S.C."/>
            <person name="Kolisko M."/>
            <person name="Husnik F."/>
            <person name="Keeling P."/>
            <person name="Hampl V."/>
        </authorList>
    </citation>
    <scope>NUCLEOTIDE SEQUENCE</scope>
    <source>
        <strain evidence="30">STM</strain>
    </source>
</reference>
<name>A0A5J4RJR2_9ZZZZ</name>
<dbReference type="NCBIfam" id="TIGR01941">
    <property type="entry name" value="nqrF"/>
    <property type="match status" value="1"/>
</dbReference>
<dbReference type="PANTHER" id="PTHR43644:SF1">
    <property type="entry name" value="NAD(P)H-FLAVIN REDUCTASE"/>
    <property type="match status" value="1"/>
</dbReference>
<dbReference type="EC" id="7.2.1.1" evidence="6"/>
<comment type="function">
    <text evidence="2">NQR complex catalyzes the reduction of ubiquinone-1 to ubiquinol by two successive reactions, coupled with the transport of Na(+) ions from the cytoplasm to the periplasm. The first step is catalyzed by NqrF, which accepts electrons from NADH and reduces ubiquinone-1 to ubisemiquinone by a one-electron transfer pathway.</text>
</comment>
<dbReference type="InterPro" id="IPR017927">
    <property type="entry name" value="FAD-bd_FR_type"/>
</dbReference>
<evidence type="ECO:0000256" key="17">
    <source>
        <dbReference type="ARBA" id="ARBA00023014"/>
    </source>
</evidence>
<evidence type="ECO:0000256" key="10">
    <source>
        <dbReference type="ARBA" id="ARBA00022519"/>
    </source>
</evidence>
<evidence type="ECO:0000256" key="12">
    <source>
        <dbReference type="ARBA" id="ARBA00022714"/>
    </source>
</evidence>
<dbReference type="InterPro" id="IPR001433">
    <property type="entry name" value="OxRdtase_FAD/NAD-bd"/>
</dbReference>
<keyword evidence="19" id="KW-0915">Sodium</keyword>
<dbReference type="InterPro" id="IPR017938">
    <property type="entry name" value="Riboflavin_synthase-like_b-brl"/>
</dbReference>
<keyword evidence="15" id="KW-1278">Translocase</keyword>
<dbReference type="InterPro" id="IPR008333">
    <property type="entry name" value="Cbr1-like_FAD-bd_dom"/>
</dbReference>
<comment type="subunit">
    <text evidence="5">Composed of six subunits; NqrA, NqrB, NqrC, NqrD, NqrE and NqrF.</text>
</comment>
<dbReference type="PRINTS" id="PR00371">
    <property type="entry name" value="FPNCR"/>
</dbReference>
<dbReference type="SUPFAM" id="SSF63380">
    <property type="entry name" value="Riboflavin synthase domain-like"/>
    <property type="match status" value="1"/>
</dbReference>
<dbReference type="PIRSF" id="PIRSF000044">
    <property type="entry name" value="Cis_Diol_DH_RD"/>
    <property type="match status" value="1"/>
</dbReference>
<evidence type="ECO:0000256" key="16">
    <source>
        <dbReference type="ARBA" id="ARBA00023004"/>
    </source>
</evidence>
<keyword evidence="16" id="KW-0408">Iron</keyword>
<dbReference type="GO" id="GO:0006814">
    <property type="term" value="P:sodium ion transport"/>
    <property type="evidence" value="ECO:0007669"/>
    <property type="project" value="UniProtKB-KW"/>
</dbReference>
<evidence type="ECO:0000256" key="2">
    <source>
        <dbReference type="ARBA" id="ARBA00002972"/>
    </source>
</evidence>
<organism evidence="30">
    <name type="scientific">termite gut metagenome</name>
    <dbReference type="NCBI Taxonomy" id="433724"/>
    <lineage>
        <taxon>unclassified sequences</taxon>
        <taxon>metagenomes</taxon>
        <taxon>organismal metagenomes</taxon>
    </lineage>
</organism>
<gene>
    <name evidence="30" type="ORF">EZS27_017839</name>
</gene>
<dbReference type="CDD" id="cd00207">
    <property type="entry name" value="fer2"/>
    <property type="match status" value="1"/>
</dbReference>
<evidence type="ECO:0000256" key="23">
    <source>
        <dbReference type="ARBA" id="ARBA00023201"/>
    </source>
</evidence>
<keyword evidence="27" id="KW-1133">Transmembrane helix</keyword>
<feature type="domain" description="2Fe-2S ferredoxin-type" evidence="28">
    <location>
        <begin position="34"/>
        <end position="126"/>
    </location>
</feature>
<evidence type="ECO:0000256" key="5">
    <source>
        <dbReference type="ARBA" id="ARBA00011309"/>
    </source>
</evidence>
<evidence type="ECO:0000256" key="27">
    <source>
        <dbReference type="SAM" id="Phobius"/>
    </source>
</evidence>
<keyword evidence="27" id="KW-0812">Transmembrane</keyword>
<dbReference type="InterPro" id="IPR001709">
    <property type="entry name" value="Flavoprot_Pyr_Nucl_cyt_Rdtase"/>
</dbReference>
<feature type="domain" description="FAD-binding FR-type" evidence="29">
    <location>
        <begin position="129"/>
        <end position="274"/>
    </location>
</feature>
<dbReference type="CDD" id="cd06188">
    <property type="entry name" value="NADH_quinone_reductase"/>
    <property type="match status" value="1"/>
</dbReference>
<keyword evidence="20" id="KW-0406">Ion transport</keyword>
<dbReference type="Pfam" id="PF00970">
    <property type="entry name" value="FAD_binding_6"/>
    <property type="match status" value="1"/>
</dbReference>
<dbReference type="FunFam" id="3.40.50.80:FF:000014">
    <property type="entry name" value="Na(+)-translocating NADH-quinone reductase subunit F"/>
    <property type="match status" value="1"/>
</dbReference>
<comment type="subcellular location">
    <subcellularLocation>
        <location evidence="3">Cell inner membrane</location>
    </subcellularLocation>
</comment>
<keyword evidence="14" id="KW-0274">FAD</keyword>
<keyword evidence="10" id="KW-0997">Cell inner membrane</keyword>
<dbReference type="GO" id="GO:0005886">
    <property type="term" value="C:plasma membrane"/>
    <property type="evidence" value="ECO:0007669"/>
    <property type="project" value="UniProtKB-SubCell"/>
</dbReference>
<keyword evidence="13" id="KW-0479">Metal-binding</keyword>
<keyword evidence="21 30" id="KW-0830">Ubiquinone</keyword>
<dbReference type="PROSITE" id="PS51085">
    <property type="entry name" value="2FE2S_FER_2"/>
    <property type="match status" value="1"/>
</dbReference>
<evidence type="ECO:0000256" key="24">
    <source>
        <dbReference type="ARBA" id="ARBA00030032"/>
    </source>
</evidence>
<evidence type="ECO:0000256" key="3">
    <source>
        <dbReference type="ARBA" id="ARBA00004533"/>
    </source>
</evidence>
<evidence type="ECO:0000256" key="11">
    <source>
        <dbReference type="ARBA" id="ARBA00022630"/>
    </source>
</evidence>
<evidence type="ECO:0000256" key="20">
    <source>
        <dbReference type="ARBA" id="ARBA00023065"/>
    </source>
</evidence>
<dbReference type="InterPro" id="IPR001041">
    <property type="entry name" value="2Fe-2S_ferredoxin-type"/>
</dbReference>
<dbReference type="InterPro" id="IPR010205">
    <property type="entry name" value="NqrF"/>
</dbReference>
<comment type="caution">
    <text evidence="30">The sequence shown here is derived from an EMBL/GenBank/DDBJ whole genome shotgun (WGS) entry which is preliminary data.</text>
</comment>
<evidence type="ECO:0000256" key="9">
    <source>
        <dbReference type="ARBA" id="ARBA00022475"/>
    </source>
</evidence>
<comment type="cofactor">
    <cofactor evidence="1">
        <name>FAD</name>
        <dbReference type="ChEBI" id="CHEBI:57692"/>
    </cofactor>
</comment>
<evidence type="ECO:0000256" key="6">
    <source>
        <dbReference type="ARBA" id="ARBA00013099"/>
    </source>
</evidence>
<evidence type="ECO:0000256" key="7">
    <source>
        <dbReference type="ARBA" id="ARBA00019729"/>
    </source>
</evidence>
<dbReference type="PROSITE" id="PS51384">
    <property type="entry name" value="FAD_FR"/>
    <property type="match status" value="1"/>
</dbReference>
<dbReference type="HAMAP" id="MF_00430">
    <property type="entry name" value="NqrF"/>
    <property type="match status" value="1"/>
</dbReference>
<feature type="transmembrane region" description="Helical" evidence="27">
    <location>
        <begin position="6"/>
        <end position="26"/>
    </location>
</feature>
<dbReference type="Gene3D" id="3.10.20.30">
    <property type="match status" value="1"/>
</dbReference>
<dbReference type="GO" id="GO:0051537">
    <property type="term" value="F:2 iron, 2 sulfur cluster binding"/>
    <property type="evidence" value="ECO:0007669"/>
    <property type="project" value="UniProtKB-KW"/>
</dbReference>